<dbReference type="VEuPathDB" id="FungiDB:ASPBRDRAFT_40964"/>
<dbReference type="AlphaFoldDB" id="A0A1L9UP79"/>
<keyword evidence="1" id="KW-0732">Signal</keyword>
<reference evidence="3" key="1">
    <citation type="journal article" date="2017" name="Genome Biol.">
        <title>Comparative genomics reveals high biological diversity and specific adaptations in the industrially and medically important fungal genus Aspergillus.</title>
        <authorList>
            <person name="de Vries R.P."/>
            <person name="Riley R."/>
            <person name="Wiebenga A."/>
            <person name="Aguilar-Osorio G."/>
            <person name="Amillis S."/>
            <person name="Uchima C.A."/>
            <person name="Anderluh G."/>
            <person name="Asadollahi M."/>
            <person name="Askin M."/>
            <person name="Barry K."/>
            <person name="Battaglia E."/>
            <person name="Bayram O."/>
            <person name="Benocci T."/>
            <person name="Braus-Stromeyer S.A."/>
            <person name="Caldana C."/>
            <person name="Canovas D."/>
            <person name="Cerqueira G.C."/>
            <person name="Chen F."/>
            <person name="Chen W."/>
            <person name="Choi C."/>
            <person name="Clum A."/>
            <person name="Dos Santos R.A."/>
            <person name="Damasio A.R."/>
            <person name="Diallinas G."/>
            <person name="Emri T."/>
            <person name="Fekete E."/>
            <person name="Flipphi M."/>
            <person name="Freyberg S."/>
            <person name="Gallo A."/>
            <person name="Gournas C."/>
            <person name="Habgood R."/>
            <person name="Hainaut M."/>
            <person name="Harispe M.L."/>
            <person name="Henrissat B."/>
            <person name="Hilden K.S."/>
            <person name="Hope R."/>
            <person name="Hossain A."/>
            <person name="Karabika E."/>
            <person name="Karaffa L."/>
            <person name="Karanyi Z."/>
            <person name="Krasevec N."/>
            <person name="Kuo A."/>
            <person name="Kusch H."/>
            <person name="LaButti K."/>
            <person name="Lagendijk E.L."/>
            <person name="Lapidus A."/>
            <person name="Levasseur A."/>
            <person name="Lindquist E."/>
            <person name="Lipzen A."/>
            <person name="Logrieco A.F."/>
            <person name="MacCabe A."/>
            <person name="Maekelae M.R."/>
            <person name="Malavazi I."/>
            <person name="Melin P."/>
            <person name="Meyer V."/>
            <person name="Mielnichuk N."/>
            <person name="Miskei M."/>
            <person name="Molnar A.P."/>
            <person name="Mule G."/>
            <person name="Ngan C.Y."/>
            <person name="Orejas M."/>
            <person name="Orosz E."/>
            <person name="Ouedraogo J.P."/>
            <person name="Overkamp K.M."/>
            <person name="Park H.-S."/>
            <person name="Perrone G."/>
            <person name="Piumi F."/>
            <person name="Punt P.J."/>
            <person name="Ram A.F."/>
            <person name="Ramon A."/>
            <person name="Rauscher S."/>
            <person name="Record E."/>
            <person name="Riano-Pachon D.M."/>
            <person name="Robert V."/>
            <person name="Roehrig J."/>
            <person name="Ruller R."/>
            <person name="Salamov A."/>
            <person name="Salih N.S."/>
            <person name="Samson R.A."/>
            <person name="Sandor E."/>
            <person name="Sanguinetti M."/>
            <person name="Schuetze T."/>
            <person name="Sepcic K."/>
            <person name="Shelest E."/>
            <person name="Sherlock G."/>
            <person name="Sophianopoulou V."/>
            <person name="Squina F.M."/>
            <person name="Sun H."/>
            <person name="Susca A."/>
            <person name="Todd R.B."/>
            <person name="Tsang A."/>
            <person name="Unkles S.E."/>
            <person name="van de Wiele N."/>
            <person name="van Rossen-Uffink D."/>
            <person name="Oliveira J.V."/>
            <person name="Vesth T.C."/>
            <person name="Visser J."/>
            <person name="Yu J.-H."/>
            <person name="Zhou M."/>
            <person name="Andersen M.R."/>
            <person name="Archer D.B."/>
            <person name="Baker S.E."/>
            <person name="Benoit I."/>
            <person name="Brakhage A.A."/>
            <person name="Braus G.H."/>
            <person name="Fischer R."/>
            <person name="Frisvad J.C."/>
            <person name="Goldman G.H."/>
            <person name="Houbraken J."/>
            <person name="Oakley B."/>
            <person name="Pocsi I."/>
            <person name="Scazzocchio C."/>
            <person name="Seiboth B."/>
            <person name="vanKuyk P.A."/>
            <person name="Wortman J."/>
            <person name="Dyer P.S."/>
            <person name="Grigoriev I.V."/>
        </authorList>
    </citation>
    <scope>NUCLEOTIDE SEQUENCE [LARGE SCALE GENOMIC DNA]</scope>
    <source>
        <strain evidence="3">CBS 101740 / IMI 381727 / IBT 21946</strain>
    </source>
</reference>
<dbReference type="GeneID" id="93576955"/>
<evidence type="ECO:0000313" key="2">
    <source>
        <dbReference type="EMBL" id="OJJ73299.1"/>
    </source>
</evidence>
<evidence type="ECO:0000256" key="1">
    <source>
        <dbReference type="SAM" id="SignalP"/>
    </source>
</evidence>
<proteinExistence type="predicted"/>
<organism evidence="2 3">
    <name type="scientific">Aspergillus brasiliensis (strain CBS 101740 / IMI 381727 / IBT 21946)</name>
    <dbReference type="NCBI Taxonomy" id="767769"/>
    <lineage>
        <taxon>Eukaryota</taxon>
        <taxon>Fungi</taxon>
        <taxon>Dikarya</taxon>
        <taxon>Ascomycota</taxon>
        <taxon>Pezizomycotina</taxon>
        <taxon>Eurotiomycetes</taxon>
        <taxon>Eurotiomycetidae</taxon>
        <taxon>Eurotiales</taxon>
        <taxon>Aspergillaceae</taxon>
        <taxon>Aspergillus</taxon>
        <taxon>Aspergillus subgen. Circumdati</taxon>
    </lineage>
</organism>
<feature type="signal peptide" evidence="1">
    <location>
        <begin position="1"/>
        <end position="18"/>
    </location>
</feature>
<dbReference type="Proteomes" id="UP000184499">
    <property type="component" value="Unassembled WGS sequence"/>
</dbReference>
<evidence type="ECO:0008006" key="4">
    <source>
        <dbReference type="Google" id="ProtNLM"/>
    </source>
</evidence>
<dbReference type="OrthoDB" id="4398851at2759"/>
<dbReference type="RefSeq" id="XP_067480547.1">
    <property type="nucleotide sequence ID" value="XM_067624467.1"/>
</dbReference>
<feature type="chain" id="PRO_5009887782" description="Hydrophobin" evidence="1">
    <location>
        <begin position="19"/>
        <end position="83"/>
    </location>
</feature>
<gene>
    <name evidence="2" type="ORF">ASPBRDRAFT_40964</name>
</gene>
<keyword evidence="3" id="KW-1185">Reference proteome</keyword>
<name>A0A1L9UP79_ASPBC</name>
<dbReference type="OMA" id="QANKCCT"/>
<sequence>MYFSQVLVLIATFGLASAMPADSDPSQCTQSQANSCCDTLSKGILNVNVLPSLCVPLVGSCNNQAACCQSNGVGLLNCLTVQV</sequence>
<accession>A0A1L9UP79</accession>
<protein>
    <recommendedName>
        <fullName evidence="4">Hydrophobin</fullName>
    </recommendedName>
</protein>
<evidence type="ECO:0000313" key="3">
    <source>
        <dbReference type="Proteomes" id="UP000184499"/>
    </source>
</evidence>
<dbReference type="EMBL" id="KV878682">
    <property type="protein sequence ID" value="OJJ73299.1"/>
    <property type="molecule type" value="Genomic_DNA"/>
</dbReference>